<dbReference type="EMBL" id="MLCF01000126">
    <property type="protein sequence ID" value="OIV35912.1"/>
    <property type="molecule type" value="Genomic_DNA"/>
</dbReference>
<keyword evidence="1" id="KW-0812">Transmembrane</keyword>
<sequence>MALNEIPWSEFRPNRNLLTAGAIVGAAGALTAAAGACLMAYEVTRAGRAWFAGWEVPPAERANRTLDQARHAARAGREAWLSHSR</sequence>
<dbReference type="Proteomes" id="UP000243342">
    <property type="component" value="Unassembled WGS sequence"/>
</dbReference>
<name>A0A1J7C2X0_9ACTN</name>
<organism evidence="2 3">
    <name type="scientific">Mangrovactinospora gilvigrisea</name>
    <dbReference type="NCBI Taxonomy" id="1428644"/>
    <lineage>
        <taxon>Bacteria</taxon>
        <taxon>Bacillati</taxon>
        <taxon>Actinomycetota</taxon>
        <taxon>Actinomycetes</taxon>
        <taxon>Kitasatosporales</taxon>
        <taxon>Streptomycetaceae</taxon>
        <taxon>Mangrovactinospora</taxon>
    </lineage>
</organism>
<gene>
    <name evidence="2" type="ORF">BIV57_19135</name>
</gene>
<dbReference type="RefSeq" id="WP_071658141.1">
    <property type="nucleotide sequence ID" value="NZ_MLCF01000126.1"/>
</dbReference>
<evidence type="ECO:0000256" key="1">
    <source>
        <dbReference type="SAM" id="Phobius"/>
    </source>
</evidence>
<evidence type="ECO:0000313" key="3">
    <source>
        <dbReference type="Proteomes" id="UP000243342"/>
    </source>
</evidence>
<evidence type="ECO:0000313" key="2">
    <source>
        <dbReference type="EMBL" id="OIV35912.1"/>
    </source>
</evidence>
<keyword evidence="1" id="KW-1133">Transmembrane helix</keyword>
<feature type="transmembrane region" description="Helical" evidence="1">
    <location>
        <begin position="20"/>
        <end position="41"/>
    </location>
</feature>
<dbReference type="AlphaFoldDB" id="A0A1J7C2X0"/>
<reference evidence="2 3" key="1">
    <citation type="submission" date="2016-10" db="EMBL/GenBank/DDBJ databases">
        <title>Genome sequence of Streptomyces gilvigriseus MUSC 26.</title>
        <authorList>
            <person name="Lee L.-H."/>
            <person name="Ser H.-L."/>
        </authorList>
    </citation>
    <scope>NUCLEOTIDE SEQUENCE [LARGE SCALE GENOMIC DNA]</scope>
    <source>
        <strain evidence="2 3">MUSC 26</strain>
    </source>
</reference>
<keyword evidence="3" id="KW-1185">Reference proteome</keyword>
<protein>
    <submittedName>
        <fullName evidence="2">Uncharacterized protein</fullName>
    </submittedName>
</protein>
<keyword evidence="1" id="KW-0472">Membrane</keyword>
<dbReference type="OrthoDB" id="3854892at2"/>
<accession>A0A1J7C2X0</accession>
<proteinExistence type="predicted"/>
<comment type="caution">
    <text evidence="2">The sequence shown here is derived from an EMBL/GenBank/DDBJ whole genome shotgun (WGS) entry which is preliminary data.</text>
</comment>